<dbReference type="PANTHER" id="PTHR22916">
    <property type="entry name" value="GLYCOSYLTRANSFERASE"/>
    <property type="match status" value="1"/>
</dbReference>
<dbReference type="Gene3D" id="3.90.550.10">
    <property type="entry name" value="Spore Coat Polysaccharide Biosynthesis Protein SpsA, Chain A"/>
    <property type="match status" value="1"/>
</dbReference>
<dbReference type="STRING" id="1679444.PYTT_2295"/>
<feature type="domain" description="Polysaccharide pyruvyl transferase" evidence="2">
    <location>
        <begin position="358"/>
        <end position="597"/>
    </location>
</feature>
<sequence>MISPTISIIIPVYNTGKYLRTCLDSIVNQTWQHTEIICVNDGSTDDSGAILKEYAQHHSHIIVIEQSNQGLSASRNNALDRAKGKYIAFVDSDDWLRLDALETLVRKAETSHADMLMFQADLYDEKTRETRLYDYTNYSALLPHDFPVDHFNYQTFSDNWHLLWQLPVMVCTVLWKRDFIERLHLRFPPRLSFEDNLFFKKALLQAETIAILEHSFYYYRQRTDSITNDRSRHFNDLCTIIGLEAEFVFKHLHDQSLKSNYLYHGALGHLYWAFWHTPHRDKKNIYIAFKETYLSLLDHCPEHHFQNSLPPAFKELPDILRQAADYESFLQSYSRSADAIAEQLQQLDSFYYKPNPGNVGDALIAVSTLGLFEKHGLRFQPYSNLEEGITAYDLVYGGGGACIPDWGALPWLINLFTDPRIRRCVILPQSFHDCLPLLHVLDERFTVFCRDKESFFYCKTNNHKTRFLLADDMAISLDVQAFLAQNVKQPTFDDLCLKQRVKNALSTLPDGRKVLLFIREDRESAIAKTQSIINSYETLDLSALNSDECEDFSSNASFVQRFLSSIDEADIVLTDRLHGAIGSLLMNKEVYMLDNSYGKLSGVYRHSLNHQTNVHLLNHPNEFPYWEQMERTKYPFEQSIVPMDIMQTSATSYLMGVRFIAPTGNFNVHAEICHVEQKEDIELNGNPWIRMLIFHMMATGGTFHIKGTVSRSLLENMEQMIEYWIDISPGIFHPVTIVPDNIEEDDSCAVQHRKAIVHFSGGLDAQFAAYRHTKGLAGYRNLNIQAGLMIAGVDIPLSREDFQQECFEQTVNVLHDLGISQTHLIKTNFRDMPVKGIPHGMEWDTITHISCITSCASFLSQKYSDCLIGGSYPYHIAISDAHDLMRWGSNPISASLLTSRNFRIQTDGLQYDSTSKAALITQWQAGIQALRVCWKNEKGQTNCGHCEECIRTQLNFLACGTECPNMPTLTPEMLEQIRPEIIDHASFHLDIIHAAKQRGKGGLWWVLQLENILAEHDFRQQQTQSIRFMQENMQKAETLSAFKKLTDTFIETNPELKQHLITTLNKDLQQESIKKDILESYLTQNNLFIEKKASKRIKKLNRIVGILSKFIIFPKARRKFRDRYRFKF</sequence>
<proteinExistence type="predicted"/>
<reference evidence="4" key="1">
    <citation type="submission" date="2016-09" db="EMBL/GenBank/DDBJ databases">
        <authorList>
            <person name="Koehorst J."/>
        </authorList>
    </citation>
    <scope>NUCLEOTIDE SEQUENCE [LARGE SCALE GENOMIC DNA]</scope>
</reference>
<dbReference type="AlphaFoldDB" id="A0A1C7PBK3"/>
<dbReference type="Pfam" id="PF00535">
    <property type="entry name" value="Glycos_transf_2"/>
    <property type="match status" value="1"/>
</dbReference>
<evidence type="ECO:0000313" key="3">
    <source>
        <dbReference type="EMBL" id="SEH98424.1"/>
    </source>
</evidence>
<dbReference type="Proteomes" id="UP000176204">
    <property type="component" value="Chromosome I"/>
</dbReference>
<keyword evidence="3" id="KW-0808">Transferase</keyword>
<dbReference type="InterPro" id="IPR007345">
    <property type="entry name" value="Polysacch_pyruvyl_Trfase"/>
</dbReference>
<keyword evidence="4" id="KW-1185">Reference proteome</keyword>
<accession>A0A1C7PBK3</accession>
<evidence type="ECO:0000259" key="2">
    <source>
        <dbReference type="Pfam" id="PF04230"/>
    </source>
</evidence>
<feature type="domain" description="Glycosyltransferase 2-like" evidence="1">
    <location>
        <begin position="7"/>
        <end position="144"/>
    </location>
</feature>
<dbReference type="InterPro" id="IPR001173">
    <property type="entry name" value="Glyco_trans_2-like"/>
</dbReference>
<dbReference type="EMBL" id="LT629973">
    <property type="protein sequence ID" value="SEH98424.1"/>
    <property type="molecule type" value="Genomic_DNA"/>
</dbReference>
<dbReference type="PANTHER" id="PTHR22916:SF3">
    <property type="entry name" value="UDP-GLCNAC:BETAGAL BETA-1,3-N-ACETYLGLUCOSAMINYLTRANSFERASE-LIKE PROTEIN 1"/>
    <property type="match status" value="1"/>
</dbReference>
<organism evidence="3 4">
    <name type="scientific">Akkermansia glycaniphila</name>
    <dbReference type="NCBI Taxonomy" id="1679444"/>
    <lineage>
        <taxon>Bacteria</taxon>
        <taxon>Pseudomonadati</taxon>
        <taxon>Verrucomicrobiota</taxon>
        <taxon>Verrucomicrobiia</taxon>
        <taxon>Verrucomicrobiales</taxon>
        <taxon>Akkermansiaceae</taxon>
        <taxon>Akkermansia</taxon>
    </lineage>
</organism>
<gene>
    <name evidence="3" type="ORF">PYTT_2295</name>
</gene>
<dbReference type="RefSeq" id="WP_067775912.1">
    <property type="nucleotide sequence ID" value="NZ_LIGX01000024.1"/>
</dbReference>
<dbReference type="KEGG" id="agl:PYTT_2295"/>
<dbReference type="InterPro" id="IPR029044">
    <property type="entry name" value="Nucleotide-diphossugar_trans"/>
</dbReference>
<dbReference type="GO" id="GO:0016758">
    <property type="term" value="F:hexosyltransferase activity"/>
    <property type="evidence" value="ECO:0007669"/>
    <property type="project" value="UniProtKB-ARBA"/>
</dbReference>
<evidence type="ECO:0000313" key="4">
    <source>
        <dbReference type="Proteomes" id="UP000176204"/>
    </source>
</evidence>
<dbReference type="OrthoDB" id="197889at2"/>
<protein>
    <submittedName>
        <fullName evidence="3">Polysaccharide pyruvyl transferase</fullName>
    </submittedName>
</protein>
<dbReference type="CDD" id="cd00761">
    <property type="entry name" value="Glyco_tranf_GTA_type"/>
    <property type="match status" value="1"/>
</dbReference>
<dbReference type="Pfam" id="PF04230">
    <property type="entry name" value="PS_pyruv_trans"/>
    <property type="match status" value="1"/>
</dbReference>
<evidence type="ECO:0000259" key="1">
    <source>
        <dbReference type="Pfam" id="PF00535"/>
    </source>
</evidence>
<name>A0A1C7PBK3_9BACT</name>
<dbReference type="SUPFAM" id="SSF53448">
    <property type="entry name" value="Nucleotide-diphospho-sugar transferases"/>
    <property type="match status" value="1"/>
</dbReference>